<evidence type="ECO:0000256" key="11">
    <source>
        <dbReference type="ARBA" id="ARBA00023209"/>
    </source>
</evidence>
<comment type="similarity">
    <text evidence="2">Belongs to the CDP-alcohol phosphatidyltransferase class-I family.</text>
</comment>
<dbReference type="Proteomes" id="UP001607303">
    <property type="component" value="Unassembled WGS sequence"/>
</dbReference>
<dbReference type="InterPro" id="IPR000462">
    <property type="entry name" value="CDP-OH_P_trans"/>
</dbReference>
<keyword evidence="17" id="KW-1185">Reference proteome</keyword>
<gene>
    <name evidence="16" type="ORF">V1477_018570</name>
</gene>
<keyword evidence="3" id="KW-0444">Lipid biosynthesis</keyword>
<evidence type="ECO:0000256" key="6">
    <source>
        <dbReference type="ARBA" id="ARBA00022792"/>
    </source>
</evidence>
<keyword evidence="4" id="KW-0808">Transferase</keyword>
<keyword evidence="5 15" id="KW-0812">Transmembrane</keyword>
<keyword evidence="7 15" id="KW-1133">Transmembrane helix</keyword>
<accession>A0ABD2AVR9</accession>
<dbReference type="AlphaFoldDB" id="A0ABD2AVR9"/>
<evidence type="ECO:0000256" key="13">
    <source>
        <dbReference type="ARBA" id="ARBA00039001"/>
    </source>
</evidence>
<keyword evidence="10 15" id="KW-0472">Membrane</keyword>
<dbReference type="EC" id="2.7.8.41" evidence="13"/>
<evidence type="ECO:0000256" key="5">
    <source>
        <dbReference type="ARBA" id="ARBA00022692"/>
    </source>
</evidence>
<feature type="transmembrane region" description="Helical" evidence="15">
    <location>
        <begin position="151"/>
        <end position="176"/>
    </location>
</feature>
<dbReference type="EMBL" id="JAYRBN010000112">
    <property type="protein sequence ID" value="KAL2724709.1"/>
    <property type="molecule type" value="Genomic_DNA"/>
</dbReference>
<proteinExistence type="inferred from homology"/>
<dbReference type="FunFam" id="1.20.120.1760:FF:000005">
    <property type="entry name" value="Cardiolipin synthase 1"/>
    <property type="match status" value="1"/>
</dbReference>
<reference evidence="16 17" key="1">
    <citation type="journal article" date="2024" name="Ann. Entomol. Soc. Am.">
        <title>Genomic analyses of the southern and eastern yellowjacket wasps (Hymenoptera: Vespidae) reveal evolutionary signatures of social life.</title>
        <authorList>
            <person name="Catto M.A."/>
            <person name="Caine P.B."/>
            <person name="Orr S.E."/>
            <person name="Hunt B.G."/>
            <person name="Goodisman M.A.D."/>
        </authorList>
    </citation>
    <scope>NUCLEOTIDE SEQUENCE [LARGE SCALE GENOMIC DNA]</scope>
    <source>
        <strain evidence="16">232</strain>
        <tissue evidence="16">Head and thorax</tissue>
    </source>
</reference>
<comment type="caution">
    <text evidence="16">The sequence shown here is derived from an EMBL/GenBank/DDBJ whole genome shotgun (WGS) entry which is preliminary data.</text>
</comment>
<keyword evidence="11" id="KW-0594">Phospholipid biosynthesis</keyword>
<dbReference type="GO" id="GO:0008654">
    <property type="term" value="P:phospholipid biosynthetic process"/>
    <property type="evidence" value="ECO:0007669"/>
    <property type="project" value="UniProtKB-KW"/>
</dbReference>
<feature type="transmembrane region" description="Helical" evidence="15">
    <location>
        <begin position="111"/>
        <end position="130"/>
    </location>
</feature>
<dbReference type="PANTHER" id="PTHR14269">
    <property type="entry name" value="CDP-DIACYLGLYCEROL--GLYCEROL-3-PHOSPHATE 3-PHOSPHATIDYLTRANSFERASE-RELATED"/>
    <property type="match status" value="1"/>
</dbReference>
<dbReference type="Gene3D" id="1.20.120.1760">
    <property type="match status" value="1"/>
</dbReference>
<evidence type="ECO:0000256" key="3">
    <source>
        <dbReference type="ARBA" id="ARBA00022516"/>
    </source>
</evidence>
<dbReference type="Pfam" id="PF01066">
    <property type="entry name" value="CDP-OH_P_transf"/>
    <property type="match status" value="1"/>
</dbReference>
<evidence type="ECO:0000313" key="17">
    <source>
        <dbReference type="Proteomes" id="UP001607303"/>
    </source>
</evidence>
<evidence type="ECO:0000256" key="10">
    <source>
        <dbReference type="ARBA" id="ARBA00023136"/>
    </source>
</evidence>
<evidence type="ECO:0000256" key="9">
    <source>
        <dbReference type="ARBA" id="ARBA00023128"/>
    </source>
</evidence>
<evidence type="ECO:0000256" key="2">
    <source>
        <dbReference type="ARBA" id="ARBA00010441"/>
    </source>
</evidence>
<protein>
    <recommendedName>
        <fullName evidence="13">cardiolipin synthase (CMP-forming)</fullName>
        <ecNumber evidence="13">2.7.8.41</ecNumber>
    </recommendedName>
</protein>
<feature type="transmembrane region" description="Helical" evidence="15">
    <location>
        <begin position="244"/>
        <end position="267"/>
    </location>
</feature>
<evidence type="ECO:0000313" key="16">
    <source>
        <dbReference type="EMBL" id="KAL2724709.1"/>
    </source>
</evidence>
<dbReference type="InterPro" id="IPR043130">
    <property type="entry name" value="CDP-OH_PTrfase_TM_dom"/>
</dbReference>
<name>A0ABD2AVR9_VESMC</name>
<dbReference type="InterPro" id="IPR050324">
    <property type="entry name" value="CDP-alcohol_PTase-I"/>
</dbReference>
<evidence type="ECO:0000256" key="8">
    <source>
        <dbReference type="ARBA" id="ARBA00023098"/>
    </source>
</evidence>
<evidence type="ECO:0000256" key="1">
    <source>
        <dbReference type="ARBA" id="ARBA00004448"/>
    </source>
</evidence>
<keyword evidence="9" id="KW-0496">Mitochondrion</keyword>
<evidence type="ECO:0000256" key="4">
    <source>
        <dbReference type="ARBA" id="ARBA00022679"/>
    </source>
</evidence>
<dbReference type="GO" id="GO:0043337">
    <property type="term" value="F:cardiolipin synthase (CMP-forming)"/>
    <property type="evidence" value="ECO:0007669"/>
    <property type="project" value="UniProtKB-EC"/>
</dbReference>
<evidence type="ECO:0000256" key="12">
    <source>
        <dbReference type="ARBA" id="ARBA00023264"/>
    </source>
</evidence>
<evidence type="ECO:0000256" key="7">
    <source>
        <dbReference type="ARBA" id="ARBA00022989"/>
    </source>
</evidence>
<comment type="subcellular location">
    <subcellularLocation>
        <location evidence="1">Mitochondrion inner membrane</location>
        <topology evidence="1">Multi-pass membrane protein</topology>
    </subcellularLocation>
</comment>
<evidence type="ECO:0000256" key="14">
    <source>
        <dbReference type="ARBA" id="ARBA00047433"/>
    </source>
</evidence>
<keyword evidence="8" id="KW-0443">Lipid metabolism</keyword>
<dbReference type="GO" id="GO:0005743">
    <property type="term" value="C:mitochondrial inner membrane"/>
    <property type="evidence" value="ECO:0007669"/>
    <property type="project" value="UniProtKB-SubCell"/>
</dbReference>
<sequence length="283" mass="31757">MSFITILQLRQTRILTKCLLEQYLKRYLRCQTKFYCIKHTSHKNAINSKDRTIKRKALKARILEDIKETKKKVEGIIERENIWTVPNLLCVGRMVTSPYLSYLILSQDYQVALWLLAFAGVSDLADGWIARTWSSQASKLGSFLDPVADKLLVGTLFLSLAWVGLIPVPLTCLVVARDIALVVAASYIRYRSLPAPKTLARYFDPTHATVQLAPTIASKLNTAVQLSFAAGTVAAPVFHFVNHPVLQCLCYITAISTLAGGISYLTSRNTYKFLRKKKVSTRS</sequence>
<dbReference type="PANTHER" id="PTHR14269:SF60">
    <property type="entry name" value="CARDIOLIPIN SYNTHASE (CMP-FORMING)"/>
    <property type="match status" value="1"/>
</dbReference>
<organism evidence="16 17">
    <name type="scientific">Vespula maculifrons</name>
    <name type="common">Eastern yellow jacket</name>
    <name type="synonym">Wasp</name>
    <dbReference type="NCBI Taxonomy" id="7453"/>
    <lineage>
        <taxon>Eukaryota</taxon>
        <taxon>Metazoa</taxon>
        <taxon>Ecdysozoa</taxon>
        <taxon>Arthropoda</taxon>
        <taxon>Hexapoda</taxon>
        <taxon>Insecta</taxon>
        <taxon>Pterygota</taxon>
        <taxon>Neoptera</taxon>
        <taxon>Endopterygota</taxon>
        <taxon>Hymenoptera</taxon>
        <taxon>Apocrita</taxon>
        <taxon>Aculeata</taxon>
        <taxon>Vespoidea</taxon>
        <taxon>Vespidae</taxon>
        <taxon>Vespinae</taxon>
        <taxon>Vespula</taxon>
    </lineage>
</organism>
<evidence type="ECO:0000256" key="15">
    <source>
        <dbReference type="SAM" id="Phobius"/>
    </source>
</evidence>
<keyword evidence="12" id="KW-1208">Phospholipid metabolism</keyword>
<comment type="catalytic activity">
    <reaction evidence="14">
        <text>a CDP-1,2-diacyl-sn-glycerol + a 1,2-diacyl-sn-glycero-3-phospho-(1'-sn-glycerol) = a cardiolipin + CMP + H(+)</text>
        <dbReference type="Rhea" id="RHEA:32931"/>
        <dbReference type="ChEBI" id="CHEBI:15378"/>
        <dbReference type="ChEBI" id="CHEBI:58332"/>
        <dbReference type="ChEBI" id="CHEBI:60377"/>
        <dbReference type="ChEBI" id="CHEBI:62237"/>
        <dbReference type="ChEBI" id="CHEBI:64716"/>
        <dbReference type="EC" id="2.7.8.41"/>
    </reaction>
</comment>
<keyword evidence="6" id="KW-0999">Mitochondrion inner membrane</keyword>